<dbReference type="AlphaFoldDB" id="A0A8K0XKI9"/>
<evidence type="ECO:0000256" key="3">
    <source>
        <dbReference type="RuleBase" id="RU000363"/>
    </source>
</evidence>
<dbReference type="PANTHER" id="PTHR42760">
    <property type="entry name" value="SHORT-CHAIN DEHYDROGENASES/REDUCTASES FAMILY MEMBER"/>
    <property type="match status" value="1"/>
</dbReference>
<keyword evidence="2" id="KW-0521">NADP</keyword>
<evidence type="ECO:0000313" key="4">
    <source>
        <dbReference type="EMBL" id="KAH8082437.1"/>
    </source>
</evidence>
<dbReference type="SUPFAM" id="SSF51735">
    <property type="entry name" value="NAD(P)-binding Rossmann-fold domains"/>
    <property type="match status" value="1"/>
</dbReference>
<evidence type="ECO:0000256" key="1">
    <source>
        <dbReference type="ARBA" id="ARBA00006484"/>
    </source>
</evidence>
<dbReference type="InterPro" id="IPR002347">
    <property type="entry name" value="SDR_fam"/>
</dbReference>
<dbReference type="Pfam" id="PF00106">
    <property type="entry name" value="adh_short"/>
    <property type="match status" value="1"/>
</dbReference>
<dbReference type="EMBL" id="JAEVFJ010000050">
    <property type="protein sequence ID" value="KAH8082437.1"/>
    <property type="molecule type" value="Genomic_DNA"/>
</dbReference>
<evidence type="ECO:0000256" key="2">
    <source>
        <dbReference type="ARBA" id="ARBA00022857"/>
    </source>
</evidence>
<accession>A0A8K0XKI9</accession>
<protein>
    <recommendedName>
        <fullName evidence="6">NAD(P)-binding protein</fullName>
    </recommendedName>
</protein>
<dbReference type="FunFam" id="3.40.50.720:FF:000084">
    <property type="entry name" value="Short-chain dehydrogenase reductase"/>
    <property type="match status" value="1"/>
</dbReference>
<keyword evidence="5" id="KW-1185">Reference proteome</keyword>
<dbReference type="Gene3D" id="3.40.50.720">
    <property type="entry name" value="NAD(P)-binding Rossmann-like Domain"/>
    <property type="match status" value="1"/>
</dbReference>
<dbReference type="PANTHER" id="PTHR42760:SF121">
    <property type="entry name" value="3-OXOACYL-(ACYL-CARRIER-PROTEIN) REDUCTASE"/>
    <property type="match status" value="1"/>
</dbReference>
<dbReference type="InterPro" id="IPR036291">
    <property type="entry name" value="NAD(P)-bd_dom_sf"/>
</dbReference>
<dbReference type="PROSITE" id="PS00061">
    <property type="entry name" value="ADH_SHORT"/>
    <property type="match status" value="1"/>
</dbReference>
<dbReference type="GO" id="GO:0016616">
    <property type="term" value="F:oxidoreductase activity, acting on the CH-OH group of donors, NAD or NADP as acceptor"/>
    <property type="evidence" value="ECO:0007669"/>
    <property type="project" value="TreeGrafter"/>
</dbReference>
<dbReference type="InterPro" id="IPR020904">
    <property type="entry name" value="Sc_DH/Rdtase_CS"/>
</dbReference>
<dbReference type="OrthoDB" id="498125at2759"/>
<evidence type="ECO:0000313" key="5">
    <source>
        <dbReference type="Proteomes" id="UP000813824"/>
    </source>
</evidence>
<dbReference type="PRINTS" id="PR00081">
    <property type="entry name" value="GDHRDH"/>
</dbReference>
<organism evidence="4 5">
    <name type="scientific">Cristinia sonorae</name>
    <dbReference type="NCBI Taxonomy" id="1940300"/>
    <lineage>
        <taxon>Eukaryota</taxon>
        <taxon>Fungi</taxon>
        <taxon>Dikarya</taxon>
        <taxon>Basidiomycota</taxon>
        <taxon>Agaricomycotina</taxon>
        <taxon>Agaricomycetes</taxon>
        <taxon>Agaricomycetidae</taxon>
        <taxon>Agaricales</taxon>
        <taxon>Pleurotineae</taxon>
        <taxon>Stephanosporaceae</taxon>
        <taxon>Cristinia</taxon>
    </lineage>
</organism>
<gene>
    <name evidence="4" type="ORF">BXZ70DRAFT_1012289</name>
</gene>
<comment type="similarity">
    <text evidence="1 3">Belongs to the short-chain dehydrogenases/reductases (SDR) family.</text>
</comment>
<dbReference type="GO" id="GO:0048038">
    <property type="term" value="F:quinone binding"/>
    <property type="evidence" value="ECO:0007669"/>
    <property type="project" value="TreeGrafter"/>
</dbReference>
<proteinExistence type="inferred from homology"/>
<dbReference type="PRINTS" id="PR00080">
    <property type="entry name" value="SDRFAMILY"/>
</dbReference>
<reference evidence="4" key="1">
    <citation type="journal article" date="2021" name="New Phytol.">
        <title>Evolutionary innovations through gain and loss of genes in the ectomycorrhizal Boletales.</title>
        <authorList>
            <person name="Wu G."/>
            <person name="Miyauchi S."/>
            <person name="Morin E."/>
            <person name="Kuo A."/>
            <person name="Drula E."/>
            <person name="Varga T."/>
            <person name="Kohler A."/>
            <person name="Feng B."/>
            <person name="Cao Y."/>
            <person name="Lipzen A."/>
            <person name="Daum C."/>
            <person name="Hundley H."/>
            <person name="Pangilinan J."/>
            <person name="Johnson J."/>
            <person name="Barry K."/>
            <person name="LaButti K."/>
            <person name="Ng V."/>
            <person name="Ahrendt S."/>
            <person name="Min B."/>
            <person name="Choi I.G."/>
            <person name="Park H."/>
            <person name="Plett J.M."/>
            <person name="Magnuson J."/>
            <person name="Spatafora J.W."/>
            <person name="Nagy L.G."/>
            <person name="Henrissat B."/>
            <person name="Grigoriev I.V."/>
            <person name="Yang Z.L."/>
            <person name="Xu J."/>
            <person name="Martin F.M."/>
        </authorList>
    </citation>
    <scope>NUCLEOTIDE SEQUENCE</scope>
    <source>
        <strain evidence="4">KKN 215</strain>
    </source>
</reference>
<sequence length="265" mass="27636">MADVADYTPNVAVITGSAQGIGKAIALRLAEDGFAVVVSDLGTKQDKMDALVEEVRSKGGRAVAIPTDVTKEADIINLVDKTVEEFGGLDVMIANAGIGNASTFLEMSVELYDLIMNVNARGVMLCYKYAAQQMVKQKRGGRILGASSVLGKQSAGMYLAAYSASKFAVRGLTQSLAQEMAPHKVTVNAYCPGCIITDMVDNPALDATVGTGAPGGFIKYITGIPLDGPEAGPDVVASYVSYLCKPEAHFITGQSLSVCGGVRLS</sequence>
<name>A0A8K0XKI9_9AGAR</name>
<comment type="caution">
    <text evidence="4">The sequence shown here is derived from an EMBL/GenBank/DDBJ whole genome shotgun (WGS) entry which is preliminary data.</text>
</comment>
<dbReference type="Proteomes" id="UP000813824">
    <property type="component" value="Unassembled WGS sequence"/>
</dbReference>
<dbReference type="GO" id="GO:0006633">
    <property type="term" value="P:fatty acid biosynthetic process"/>
    <property type="evidence" value="ECO:0007669"/>
    <property type="project" value="TreeGrafter"/>
</dbReference>
<evidence type="ECO:0008006" key="6">
    <source>
        <dbReference type="Google" id="ProtNLM"/>
    </source>
</evidence>